<dbReference type="Proteomes" id="UP000179233">
    <property type="component" value="Unassembled WGS sequence"/>
</dbReference>
<feature type="domain" description="Mur ligase C-terminal" evidence="4">
    <location>
        <begin position="240"/>
        <end position="370"/>
    </location>
</feature>
<dbReference type="NCBIfam" id="TIGR01085">
    <property type="entry name" value="murE"/>
    <property type="match status" value="1"/>
</dbReference>
<dbReference type="EMBL" id="MHCJ01000003">
    <property type="protein sequence ID" value="OGY18451.1"/>
    <property type="molecule type" value="Genomic_DNA"/>
</dbReference>
<dbReference type="GO" id="GO:0005524">
    <property type="term" value="F:ATP binding"/>
    <property type="evidence" value="ECO:0007669"/>
    <property type="project" value="InterPro"/>
</dbReference>
<evidence type="ECO:0000313" key="6">
    <source>
        <dbReference type="EMBL" id="OGY18451.1"/>
    </source>
</evidence>
<dbReference type="SUPFAM" id="SSF53623">
    <property type="entry name" value="MurD-like peptide ligases, catalytic domain"/>
    <property type="match status" value="1"/>
</dbReference>
<dbReference type="Gene3D" id="3.90.190.20">
    <property type="entry name" value="Mur ligase, C-terminal domain"/>
    <property type="match status" value="1"/>
</dbReference>
<evidence type="ECO:0000256" key="2">
    <source>
        <dbReference type="RuleBase" id="RU004135"/>
    </source>
</evidence>
<dbReference type="InterPro" id="IPR036615">
    <property type="entry name" value="Mur_ligase_C_dom_sf"/>
</dbReference>
<evidence type="ECO:0000259" key="4">
    <source>
        <dbReference type="Pfam" id="PF02875"/>
    </source>
</evidence>
<dbReference type="GO" id="GO:0016881">
    <property type="term" value="F:acid-amino acid ligase activity"/>
    <property type="evidence" value="ECO:0007669"/>
    <property type="project" value="InterPro"/>
</dbReference>
<dbReference type="AlphaFoldDB" id="A0A1G1VSS0"/>
<evidence type="ECO:0000259" key="5">
    <source>
        <dbReference type="Pfam" id="PF08245"/>
    </source>
</evidence>
<dbReference type="InterPro" id="IPR013221">
    <property type="entry name" value="Mur_ligase_cen"/>
</dbReference>
<name>A0A1G1VSS0_9BACT</name>
<dbReference type="Pfam" id="PF08245">
    <property type="entry name" value="Mur_ligase_M"/>
    <property type="match status" value="1"/>
</dbReference>
<comment type="subcellular location">
    <subcellularLocation>
        <location evidence="2">Cytoplasm</location>
    </subcellularLocation>
</comment>
<keyword evidence="2" id="KW-0133">Cell shape</keyword>
<comment type="similarity">
    <text evidence="1">Belongs to the MurCDEF family. MurE subfamily.</text>
</comment>
<keyword evidence="2" id="KW-0132">Cell division</keyword>
<dbReference type="GO" id="GO:0051301">
    <property type="term" value="P:cell division"/>
    <property type="evidence" value="ECO:0007669"/>
    <property type="project" value="UniProtKB-KW"/>
</dbReference>
<feature type="domain" description="Mur ligase central" evidence="5">
    <location>
        <begin position="33"/>
        <end position="190"/>
    </location>
</feature>
<dbReference type="GO" id="GO:0005737">
    <property type="term" value="C:cytoplasm"/>
    <property type="evidence" value="ECO:0007669"/>
    <property type="project" value="UniProtKB-SubCell"/>
</dbReference>
<dbReference type="InterPro" id="IPR005761">
    <property type="entry name" value="UDP-N-AcMur-Glu-dNH2Pim_ligase"/>
</dbReference>
<dbReference type="InterPro" id="IPR004101">
    <property type="entry name" value="Mur_ligase_C"/>
</dbReference>
<reference evidence="6 7" key="1">
    <citation type="journal article" date="2016" name="Nat. Commun.">
        <title>Thousands of microbial genomes shed light on interconnected biogeochemical processes in an aquifer system.</title>
        <authorList>
            <person name="Anantharaman K."/>
            <person name="Brown C.T."/>
            <person name="Hug L.A."/>
            <person name="Sharon I."/>
            <person name="Castelle C.J."/>
            <person name="Probst A.J."/>
            <person name="Thomas B.C."/>
            <person name="Singh A."/>
            <person name="Wilkins M.J."/>
            <person name="Karaoz U."/>
            <person name="Brodie E.L."/>
            <person name="Williams K.H."/>
            <person name="Hubbard S.S."/>
            <person name="Banfield J.F."/>
        </authorList>
    </citation>
    <scope>NUCLEOTIDE SEQUENCE [LARGE SCALE GENOMIC DNA]</scope>
</reference>
<dbReference type="PANTHER" id="PTHR23135:SF4">
    <property type="entry name" value="UDP-N-ACETYLMURAMOYL-L-ALANYL-D-GLUTAMATE--2,6-DIAMINOPIMELATE LIGASE MURE HOMOLOG, CHLOROPLASTIC"/>
    <property type="match status" value="1"/>
</dbReference>
<dbReference type="GO" id="GO:0071555">
    <property type="term" value="P:cell wall organization"/>
    <property type="evidence" value="ECO:0007669"/>
    <property type="project" value="UniProtKB-KW"/>
</dbReference>
<evidence type="ECO:0000256" key="1">
    <source>
        <dbReference type="ARBA" id="ARBA00005898"/>
    </source>
</evidence>
<keyword evidence="3" id="KW-0812">Transmembrane</keyword>
<keyword evidence="2" id="KW-0131">Cell cycle</keyword>
<accession>A0A1G1VSS0</accession>
<dbReference type="Gene3D" id="3.40.1190.10">
    <property type="entry name" value="Mur-like, catalytic domain"/>
    <property type="match status" value="1"/>
</dbReference>
<feature type="transmembrane region" description="Helical" evidence="3">
    <location>
        <begin position="7"/>
        <end position="23"/>
    </location>
</feature>
<dbReference type="PANTHER" id="PTHR23135">
    <property type="entry name" value="MUR LIGASE FAMILY MEMBER"/>
    <property type="match status" value="1"/>
</dbReference>
<dbReference type="SUPFAM" id="SSF53244">
    <property type="entry name" value="MurD-like peptide ligases, peptide-binding domain"/>
    <property type="match status" value="1"/>
</dbReference>
<gene>
    <name evidence="6" type="ORF">A2786_03050</name>
</gene>
<dbReference type="InterPro" id="IPR036565">
    <property type="entry name" value="Mur-like_cat_sf"/>
</dbReference>
<protein>
    <recommendedName>
        <fullName evidence="8">UDP-N-acetylmuramyl-tripeptide synthetase</fullName>
    </recommendedName>
</protein>
<dbReference type="UniPathway" id="UPA00219"/>
<keyword evidence="2" id="KW-0573">Peptidoglycan synthesis</keyword>
<organism evidence="6 7">
    <name type="scientific">Candidatus Chisholmbacteria bacterium RIFCSPHIGHO2_01_FULL_52_32</name>
    <dbReference type="NCBI Taxonomy" id="1797591"/>
    <lineage>
        <taxon>Bacteria</taxon>
        <taxon>Candidatus Chisholmiibacteriota</taxon>
    </lineage>
</organism>
<comment type="caution">
    <text evidence="6">The sequence shown here is derived from an EMBL/GenBank/DDBJ whole genome shotgun (WGS) entry which is preliminary data.</text>
</comment>
<evidence type="ECO:0008006" key="8">
    <source>
        <dbReference type="Google" id="ProtNLM"/>
    </source>
</evidence>
<dbReference type="GO" id="GO:0008360">
    <property type="term" value="P:regulation of cell shape"/>
    <property type="evidence" value="ECO:0007669"/>
    <property type="project" value="UniProtKB-KW"/>
</dbReference>
<dbReference type="GO" id="GO:0009252">
    <property type="term" value="P:peptidoglycan biosynthetic process"/>
    <property type="evidence" value="ECO:0007669"/>
    <property type="project" value="UniProtKB-UniPathway"/>
</dbReference>
<sequence>MWQSLKNIYHFWLALLANLWFGYPSKRLILIGVTGTDGKTTTVHLIYEILRTAGKRVAMVSSVAARLGEKEIDTGFHVTTPVSFKLQRLLKRMVEEKYQYAVLEVTSHGLDQHRLLGCHFKVAVLTNITHEHLDYHKSSIRYVRAKAKLFRQTEVAILNADDAAYALVREMLPGNVKTLTYGRSRGDYTMTGQFRSSLSPKLSEAYNAVNALAAFSAAKALKIEQEAILRTLRQFKGIEGRMEQVGRNEDIAVFVDFAHTPNALKEALSALRGKRKLPSERIIAVFGAAGLRDPSKRPMMGEVASRLADEIVLTAEDPRTEDVGKIIEQIARGVSEETPVYKIPDRQKAIDYAIIELAKKNDVVAVFGKGHEKSMCFGRTEYPWSDHEAVRRALKTRKKAK</sequence>
<dbReference type="Pfam" id="PF02875">
    <property type="entry name" value="Mur_ligase_C"/>
    <property type="match status" value="1"/>
</dbReference>
<evidence type="ECO:0000256" key="3">
    <source>
        <dbReference type="SAM" id="Phobius"/>
    </source>
</evidence>
<keyword evidence="3" id="KW-0472">Membrane</keyword>
<evidence type="ECO:0000313" key="7">
    <source>
        <dbReference type="Proteomes" id="UP000179233"/>
    </source>
</evidence>
<keyword evidence="3" id="KW-1133">Transmembrane helix</keyword>
<keyword evidence="2" id="KW-0961">Cell wall biogenesis/degradation</keyword>
<comment type="pathway">
    <text evidence="2">Cell wall biogenesis; peptidoglycan biosynthesis.</text>
</comment>
<proteinExistence type="inferred from homology"/>